<gene>
    <name evidence="2" type="ORF">OKA104_LOCUS9551</name>
</gene>
<dbReference type="NCBIfam" id="TIGR01571">
    <property type="entry name" value="A_thal_Cys_rich"/>
    <property type="match status" value="1"/>
</dbReference>
<protein>
    <recommendedName>
        <fullName evidence="4">Cornifelin-like protein</fullName>
    </recommendedName>
</protein>
<proteinExistence type="inferred from homology"/>
<dbReference type="PANTHER" id="PTHR15907">
    <property type="entry name" value="DUF614 FAMILY PROTEIN-RELATED"/>
    <property type="match status" value="1"/>
</dbReference>
<comment type="similarity">
    <text evidence="1">Belongs to the cornifelin family.</text>
</comment>
<comment type="caution">
    <text evidence="2">The sequence shown here is derived from an EMBL/GenBank/DDBJ whole genome shotgun (WGS) entry which is preliminary data.</text>
</comment>
<reference evidence="2" key="1">
    <citation type="submission" date="2021-02" db="EMBL/GenBank/DDBJ databases">
        <authorList>
            <person name="Nowell W R."/>
        </authorList>
    </citation>
    <scope>NUCLEOTIDE SEQUENCE</scope>
</reference>
<dbReference type="EMBL" id="CAJOAY010000407">
    <property type="protein sequence ID" value="CAF3657301.1"/>
    <property type="molecule type" value="Genomic_DNA"/>
</dbReference>
<dbReference type="InterPro" id="IPR006461">
    <property type="entry name" value="PLAC_motif_containing"/>
</dbReference>
<organism evidence="2 3">
    <name type="scientific">Adineta steineri</name>
    <dbReference type="NCBI Taxonomy" id="433720"/>
    <lineage>
        <taxon>Eukaryota</taxon>
        <taxon>Metazoa</taxon>
        <taxon>Spiralia</taxon>
        <taxon>Gnathifera</taxon>
        <taxon>Rotifera</taxon>
        <taxon>Eurotatoria</taxon>
        <taxon>Bdelloidea</taxon>
        <taxon>Adinetida</taxon>
        <taxon>Adinetidae</taxon>
        <taxon>Adineta</taxon>
    </lineage>
</organism>
<evidence type="ECO:0000256" key="1">
    <source>
        <dbReference type="ARBA" id="ARBA00009024"/>
    </source>
</evidence>
<sequence length="136" mass="15377">MKEFHLAFVDYRTVLDYSPSHLIPQQEYIKTVQTQPTGNVWDFENEWSTAVCGCCYDVGVCCRAHWCFPCFMCQLHARTNECLCTGCLPGGNTGLRTKIRTGFRIRGGVGGDAFIMCFFPCCGAIQMYNELEFQGL</sequence>
<accession>A0A818RRE0</accession>
<name>A0A818RRE0_9BILA</name>
<evidence type="ECO:0000313" key="2">
    <source>
        <dbReference type="EMBL" id="CAF3657301.1"/>
    </source>
</evidence>
<dbReference type="AlphaFoldDB" id="A0A818RRE0"/>
<dbReference type="Proteomes" id="UP000663881">
    <property type="component" value="Unassembled WGS sequence"/>
</dbReference>
<evidence type="ECO:0008006" key="4">
    <source>
        <dbReference type="Google" id="ProtNLM"/>
    </source>
</evidence>
<evidence type="ECO:0000313" key="3">
    <source>
        <dbReference type="Proteomes" id="UP000663881"/>
    </source>
</evidence>
<dbReference type="Pfam" id="PF04749">
    <property type="entry name" value="PLAC8"/>
    <property type="match status" value="1"/>
</dbReference>